<dbReference type="InterPro" id="IPR000683">
    <property type="entry name" value="Gfo/Idh/MocA-like_OxRdtase_N"/>
</dbReference>
<evidence type="ECO:0000256" key="1">
    <source>
        <dbReference type="ARBA" id="ARBA00023002"/>
    </source>
</evidence>
<reference evidence="4 5" key="1">
    <citation type="submission" date="2019-03" db="EMBL/GenBank/DDBJ databases">
        <title>Ramlibacter rhizophilus CCTCC AB2015357, whole genome shotgun sequence.</title>
        <authorList>
            <person name="Zhang X."/>
            <person name="Feng G."/>
            <person name="Zhu H."/>
        </authorList>
    </citation>
    <scope>NUCLEOTIDE SEQUENCE [LARGE SCALE GENOMIC DNA]</scope>
    <source>
        <strain evidence="4 5">CCTCC AB2015357</strain>
    </source>
</reference>
<sequence>MTGTQGKLPRLGFLGLGWIGQHRMQALLEAGACEVAVVADPSESVRERVRALAPQAAVVSSLDEMLAHAIDGAVIATPSALHASQALQLLERGVAVFCQKPLARTAQETAAMVDAARRADRLLACDFSYRHTEAMRRVRQGVAEGEIGEVYAADMVFHNAWGPDKSWARDAALAGGGCAIDLGVHLVDLALWVLGFPEVRSVDSRLHAQGRRLAPGAGEVEDYAVAQMDLASGATVRLACSWNFSAGRDAVIEAHFHGRGGGLSMVNRAGSFYDFAAERYSGNQRSVLTEPPDAWGGRAIVQWARRLAAGAGFDPGIATAVQVASVIDRIYQR</sequence>
<dbReference type="AlphaFoldDB" id="A0A4Z0BYC4"/>
<dbReference type="Gene3D" id="3.40.50.720">
    <property type="entry name" value="NAD(P)-binding Rossmann-like Domain"/>
    <property type="match status" value="1"/>
</dbReference>
<evidence type="ECO:0000259" key="2">
    <source>
        <dbReference type="Pfam" id="PF01408"/>
    </source>
</evidence>
<dbReference type="PANTHER" id="PTHR43818:SF11">
    <property type="entry name" value="BCDNA.GH03377"/>
    <property type="match status" value="1"/>
</dbReference>
<feature type="domain" description="Gfo/Idh/MocA-like oxidoreductase N-terminal" evidence="2">
    <location>
        <begin position="10"/>
        <end position="125"/>
    </location>
</feature>
<evidence type="ECO:0000313" key="4">
    <source>
        <dbReference type="EMBL" id="TFZ04337.1"/>
    </source>
</evidence>
<name>A0A4Z0BYC4_9BURK</name>
<dbReference type="InterPro" id="IPR036291">
    <property type="entry name" value="NAD(P)-bd_dom_sf"/>
</dbReference>
<dbReference type="Gene3D" id="3.30.360.10">
    <property type="entry name" value="Dihydrodipicolinate Reductase, domain 2"/>
    <property type="match status" value="1"/>
</dbReference>
<evidence type="ECO:0000259" key="3">
    <source>
        <dbReference type="Pfam" id="PF22725"/>
    </source>
</evidence>
<accession>A0A4Z0BYC4</accession>
<dbReference type="InterPro" id="IPR050463">
    <property type="entry name" value="Gfo/Idh/MocA_oxidrdct_glycsds"/>
</dbReference>
<dbReference type="Proteomes" id="UP000297564">
    <property type="component" value="Unassembled WGS sequence"/>
</dbReference>
<dbReference type="GO" id="GO:0016491">
    <property type="term" value="F:oxidoreductase activity"/>
    <property type="evidence" value="ECO:0007669"/>
    <property type="project" value="UniProtKB-KW"/>
</dbReference>
<dbReference type="Pfam" id="PF22725">
    <property type="entry name" value="GFO_IDH_MocA_C3"/>
    <property type="match status" value="1"/>
</dbReference>
<dbReference type="PANTHER" id="PTHR43818">
    <property type="entry name" value="BCDNA.GH03377"/>
    <property type="match status" value="1"/>
</dbReference>
<keyword evidence="5" id="KW-1185">Reference proteome</keyword>
<gene>
    <name evidence="4" type="ORF">EZ242_00830</name>
</gene>
<dbReference type="SUPFAM" id="SSF51735">
    <property type="entry name" value="NAD(P)-binding Rossmann-fold domains"/>
    <property type="match status" value="1"/>
</dbReference>
<dbReference type="InterPro" id="IPR055170">
    <property type="entry name" value="GFO_IDH_MocA-like_dom"/>
</dbReference>
<feature type="domain" description="GFO/IDH/MocA-like oxidoreductase" evidence="3">
    <location>
        <begin position="135"/>
        <end position="261"/>
    </location>
</feature>
<dbReference type="Pfam" id="PF01408">
    <property type="entry name" value="GFO_IDH_MocA"/>
    <property type="match status" value="1"/>
</dbReference>
<dbReference type="EMBL" id="SMLL01000001">
    <property type="protein sequence ID" value="TFZ04337.1"/>
    <property type="molecule type" value="Genomic_DNA"/>
</dbReference>
<dbReference type="RefSeq" id="WP_135283219.1">
    <property type="nucleotide sequence ID" value="NZ_SMLL01000001.1"/>
</dbReference>
<proteinExistence type="predicted"/>
<organism evidence="4 5">
    <name type="scientific">Ramlibacter rhizophilus</name>
    <dbReference type="NCBI Taxonomy" id="1781167"/>
    <lineage>
        <taxon>Bacteria</taxon>
        <taxon>Pseudomonadati</taxon>
        <taxon>Pseudomonadota</taxon>
        <taxon>Betaproteobacteria</taxon>
        <taxon>Burkholderiales</taxon>
        <taxon>Comamonadaceae</taxon>
        <taxon>Ramlibacter</taxon>
    </lineage>
</organism>
<dbReference type="SUPFAM" id="SSF55347">
    <property type="entry name" value="Glyceraldehyde-3-phosphate dehydrogenase-like, C-terminal domain"/>
    <property type="match status" value="1"/>
</dbReference>
<protein>
    <submittedName>
        <fullName evidence="4">Gfo/Idh/MocA family oxidoreductase</fullName>
    </submittedName>
</protein>
<evidence type="ECO:0000313" key="5">
    <source>
        <dbReference type="Proteomes" id="UP000297564"/>
    </source>
</evidence>
<keyword evidence="1" id="KW-0560">Oxidoreductase</keyword>
<dbReference type="GO" id="GO:0000166">
    <property type="term" value="F:nucleotide binding"/>
    <property type="evidence" value="ECO:0007669"/>
    <property type="project" value="InterPro"/>
</dbReference>
<dbReference type="OrthoDB" id="9801953at2"/>
<comment type="caution">
    <text evidence="4">The sequence shown here is derived from an EMBL/GenBank/DDBJ whole genome shotgun (WGS) entry which is preliminary data.</text>
</comment>